<dbReference type="Gene3D" id="2.40.50.90">
    <property type="match status" value="1"/>
</dbReference>
<accession>A0A9E4K718</accession>
<dbReference type="InterPro" id="IPR035437">
    <property type="entry name" value="SNase_OB-fold_sf"/>
</dbReference>
<comment type="caution">
    <text evidence="6">The sequence shown here is derived from an EMBL/GenBank/DDBJ whole genome shotgun (WGS) entry which is preliminary data.</text>
</comment>
<name>A0A9E4K718_9GAMM</name>
<feature type="chain" id="PRO_5039458864" evidence="4">
    <location>
        <begin position="31"/>
        <end position="260"/>
    </location>
</feature>
<keyword evidence="1" id="KW-0540">Nuclease</keyword>
<evidence type="ECO:0000256" key="4">
    <source>
        <dbReference type="SAM" id="SignalP"/>
    </source>
</evidence>
<keyword evidence="2" id="KW-0255">Endonuclease</keyword>
<dbReference type="Proteomes" id="UP000886687">
    <property type="component" value="Unassembled WGS sequence"/>
</dbReference>
<evidence type="ECO:0000256" key="1">
    <source>
        <dbReference type="ARBA" id="ARBA00022722"/>
    </source>
</evidence>
<gene>
    <name evidence="6" type="ORF">JAZ04_15610</name>
</gene>
<organism evidence="6 7">
    <name type="scientific">Candidatus Thiodiazotropha lotti</name>
    <dbReference type="NCBI Taxonomy" id="2792787"/>
    <lineage>
        <taxon>Bacteria</taxon>
        <taxon>Pseudomonadati</taxon>
        <taxon>Pseudomonadota</taxon>
        <taxon>Gammaproteobacteria</taxon>
        <taxon>Chromatiales</taxon>
        <taxon>Sedimenticolaceae</taxon>
        <taxon>Candidatus Thiodiazotropha</taxon>
    </lineage>
</organism>
<dbReference type="Pfam" id="PF00565">
    <property type="entry name" value="SNase"/>
    <property type="match status" value="1"/>
</dbReference>
<dbReference type="AlphaFoldDB" id="A0A9E4K718"/>
<evidence type="ECO:0000313" key="7">
    <source>
        <dbReference type="Proteomes" id="UP000886687"/>
    </source>
</evidence>
<keyword evidence="3" id="KW-0378">Hydrolase</keyword>
<dbReference type="SMART" id="SM00318">
    <property type="entry name" value="SNc"/>
    <property type="match status" value="1"/>
</dbReference>
<evidence type="ECO:0000256" key="3">
    <source>
        <dbReference type="ARBA" id="ARBA00022801"/>
    </source>
</evidence>
<dbReference type="SUPFAM" id="SSF50199">
    <property type="entry name" value="Staphylococcal nuclease"/>
    <property type="match status" value="1"/>
</dbReference>
<proteinExistence type="predicted"/>
<dbReference type="InterPro" id="IPR016071">
    <property type="entry name" value="Staphylococal_nuclease_OB-fold"/>
</dbReference>
<evidence type="ECO:0000259" key="5">
    <source>
        <dbReference type="PROSITE" id="PS50830"/>
    </source>
</evidence>
<dbReference type="PANTHER" id="PTHR12302">
    <property type="entry name" value="EBNA2 BINDING PROTEIN P100"/>
    <property type="match status" value="1"/>
</dbReference>
<dbReference type="GO" id="GO:0016787">
    <property type="term" value="F:hydrolase activity"/>
    <property type="evidence" value="ECO:0007669"/>
    <property type="project" value="UniProtKB-KW"/>
</dbReference>
<protein>
    <submittedName>
        <fullName evidence="6">Thermonuclease family protein</fullName>
    </submittedName>
</protein>
<feature type="domain" description="TNase-like" evidence="5">
    <location>
        <begin position="43"/>
        <end position="168"/>
    </location>
</feature>
<feature type="signal peptide" evidence="4">
    <location>
        <begin position="1"/>
        <end position="30"/>
    </location>
</feature>
<dbReference type="PANTHER" id="PTHR12302:SF3">
    <property type="entry name" value="SERINE_THREONINE-PROTEIN KINASE 31"/>
    <property type="match status" value="1"/>
</dbReference>
<dbReference type="PROSITE" id="PS50830">
    <property type="entry name" value="TNASE_3"/>
    <property type="match status" value="1"/>
</dbReference>
<sequence length="260" mass="28681">MAVQTNEKAPQCGAFLFALLFCMLPLGVQASGCQPCNAGLQPVERVIDGDTLLMRSGDKLRLIGINTPELGHWGKPGEPGGQAAKALLQRLVRESGGRLALCPGVERQDRYGRQLVHLSSNNRQSIAAQLLRQGAGWAIAVPPNLLNNRCYFAAESQARREQLGIWKNTPTSASGLKGDEAGFHHLRGRITRVGESRSAVWMNLEGGLALRVTRKDWKAFQIDDPHALVGRNVEARGWLYKRKGEQRLRIRHPSSLRLLD</sequence>
<dbReference type="EMBL" id="JAEPDI010000013">
    <property type="protein sequence ID" value="MCG7940258.1"/>
    <property type="molecule type" value="Genomic_DNA"/>
</dbReference>
<reference evidence="6" key="1">
    <citation type="journal article" date="2021" name="Proc. Natl. Acad. Sci. U.S.A.">
        <title>Global biogeography of chemosynthetic symbionts reveals both localized and globally distributed symbiont groups. .</title>
        <authorList>
            <person name="Osvatic J.T."/>
            <person name="Wilkins L.G.E."/>
            <person name="Leibrecht L."/>
            <person name="Leray M."/>
            <person name="Zauner S."/>
            <person name="Polzin J."/>
            <person name="Camacho Y."/>
            <person name="Gros O."/>
            <person name="van Gils J.A."/>
            <person name="Eisen J.A."/>
            <person name="Petersen J.M."/>
            <person name="Yuen B."/>
        </authorList>
    </citation>
    <scope>NUCLEOTIDE SEQUENCE</scope>
    <source>
        <strain evidence="6">MAGL173</strain>
    </source>
</reference>
<keyword evidence="4" id="KW-0732">Signal</keyword>
<dbReference type="GO" id="GO:0004519">
    <property type="term" value="F:endonuclease activity"/>
    <property type="evidence" value="ECO:0007669"/>
    <property type="project" value="UniProtKB-KW"/>
</dbReference>
<evidence type="ECO:0000313" key="6">
    <source>
        <dbReference type="EMBL" id="MCG7940258.1"/>
    </source>
</evidence>
<evidence type="ECO:0000256" key="2">
    <source>
        <dbReference type="ARBA" id="ARBA00022759"/>
    </source>
</evidence>